<organism evidence="1">
    <name type="scientific">Vibrio splendidus</name>
    <dbReference type="NCBI Taxonomy" id="29497"/>
    <lineage>
        <taxon>Bacteria</taxon>
        <taxon>Pseudomonadati</taxon>
        <taxon>Pseudomonadota</taxon>
        <taxon>Gammaproteobacteria</taxon>
        <taxon>Vibrionales</taxon>
        <taxon>Vibrionaceae</taxon>
        <taxon>Vibrio</taxon>
    </lineage>
</organism>
<protein>
    <submittedName>
        <fullName evidence="1">Uncharacterized protein</fullName>
    </submittedName>
</protein>
<reference evidence="1" key="1">
    <citation type="journal article" date="2015" name="MBio">
        <title>Eco-Evolutionary Dynamics of Episomes among Ecologically Cohesive Bacterial Populations.</title>
        <authorList>
            <person name="Xue H."/>
            <person name="Cordero O.X."/>
            <person name="Camas F.M."/>
            <person name="Trimble W."/>
            <person name="Meyer F."/>
            <person name="Guglielmini J."/>
            <person name="Rocha E.P."/>
            <person name="Polz M.F."/>
        </authorList>
    </citation>
    <scope>NUCLEOTIDE SEQUENCE</scope>
    <source>
        <strain evidence="1">1F_145</strain>
    </source>
</reference>
<proteinExistence type="predicted"/>
<evidence type="ECO:0000313" key="1">
    <source>
        <dbReference type="EMBL" id="AKN38101.1"/>
    </source>
</evidence>
<dbReference type="EMBL" id="KP795562">
    <property type="protein sequence ID" value="AKN38101.1"/>
    <property type="molecule type" value="Genomic_DNA"/>
</dbReference>
<dbReference type="AlphaFoldDB" id="A0A0H3ZXC9"/>
<name>A0A0H3ZXC9_VIBSP</name>
<sequence length="103" mass="11472">MGVSGYLEGMTVAEPIVIGNKQSQQISVMGLIKRLLHAALAARVDGAIKTNRQHNSKRKCRCVMGCPFSTPSVVLLLSRQEASPHYRRQKRAWLREKSVILEA</sequence>
<accession>A0A0H3ZXC9</accession>